<evidence type="ECO:0000313" key="8">
    <source>
        <dbReference type="EMBL" id="ACN40164.1"/>
    </source>
</evidence>
<dbReference type="EMBL" id="BT070659">
    <property type="protein sequence ID" value="ACN40164.1"/>
    <property type="molecule type" value="mRNA"/>
</dbReference>
<name>A9NKC1_PICSI</name>
<keyword evidence="2 5" id="KW-0812">Transmembrane</keyword>
<dbReference type="EMBL" id="EF081698">
    <property type="protein sequence ID" value="ABK21082.1"/>
    <property type="molecule type" value="mRNA"/>
</dbReference>
<evidence type="ECO:0000256" key="4">
    <source>
        <dbReference type="ARBA" id="ARBA00023136"/>
    </source>
</evidence>
<keyword evidence="4 5" id="KW-0472">Membrane</keyword>
<evidence type="ECO:0000256" key="2">
    <source>
        <dbReference type="ARBA" id="ARBA00022692"/>
    </source>
</evidence>
<dbReference type="AlphaFoldDB" id="A9NKC1"/>
<feature type="transmembrane region" description="Helical" evidence="5">
    <location>
        <begin position="182"/>
        <end position="199"/>
    </location>
</feature>
<evidence type="ECO:0000256" key="3">
    <source>
        <dbReference type="ARBA" id="ARBA00022989"/>
    </source>
</evidence>
<dbReference type="PANTHER" id="PTHR34118">
    <property type="entry name" value="NF-KAPPA-B INHIBITOR-LIKE PROTEIN-RELATED"/>
    <property type="match status" value="1"/>
</dbReference>
<protein>
    <recommendedName>
        <fullName evidence="6">CGL160/ATPI domain-containing protein</fullName>
    </recommendedName>
</protein>
<evidence type="ECO:0000259" key="6">
    <source>
        <dbReference type="Pfam" id="PF24763"/>
    </source>
</evidence>
<reference evidence="7" key="1">
    <citation type="journal article" date="2008" name="BMC Genomics">
        <title>A conifer genomics resource of 200,000 spruce (Picea spp.) ESTs and 6,464 high-quality, sequence-finished full-length cDNAs for Sitka spruce (Picea sitchensis).</title>
        <authorList>
            <person name="Ralph S.G."/>
            <person name="Chun H.J."/>
            <person name="Kolosova N."/>
            <person name="Cooper D."/>
            <person name="Oddy C."/>
            <person name="Ritland C.E."/>
            <person name="Kirkpatrick R."/>
            <person name="Moore R."/>
            <person name="Barber S."/>
            <person name="Holt R.A."/>
            <person name="Jones S.J."/>
            <person name="Marra M.A."/>
            <person name="Douglas C.J."/>
            <person name="Ritland K."/>
            <person name="Bohlmann J."/>
        </authorList>
    </citation>
    <scope>NUCLEOTIDE SEQUENCE</scope>
    <source>
        <tissue evidence="7">Green portion of the leader tissue</tissue>
    </source>
</reference>
<evidence type="ECO:0000256" key="5">
    <source>
        <dbReference type="SAM" id="Phobius"/>
    </source>
</evidence>
<comment type="subcellular location">
    <subcellularLocation>
        <location evidence="1">Membrane</location>
        <topology evidence="1">Multi-pass membrane protein</topology>
    </subcellularLocation>
</comment>
<evidence type="ECO:0000313" key="7">
    <source>
        <dbReference type="EMBL" id="ABK21082.1"/>
    </source>
</evidence>
<proteinExistence type="evidence at transcript level"/>
<reference evidence="8" key="2">
    <citation type="submission" date="2009-02" db="EMBL/GenBank/DDBJ databases">
        <title>Full length sequence-verified cDNA sequences from Sitka spruce (Picea sitchensis).</title>
        <authorList>
            <person name="Reid K.E."/>
            <person name="Liao N."/>
            <person name="Ralph S."/>
            <person name="Kolosova N."/>
            <person name="Oddy C."/>
            <person name="Moore R."/>
            <person name="Mayo M."/>
            <person name="Wagner S."/>
            <person name="King J."/>
            <person name="Yanchuk A."/>
            <person name="Holt R."/>
            <person name="Jones S."/>
            <person name="Marra M."/>
            <person name="Ritland C.E."/>
            <person name="Ritland K."/>
            <person name="Bohlmann J."/>
        </authorList>
    </citation>
    <scope>NUCLEOTIDE SEQUENCE</scope>
    <source>
        <tissue evidence="8">Green portion of the leader tissue</tissue>
    </source>
</reference>
<feature type="transmembrane region" description="Helical" evidence="5">
    <location>
        <begin position="157"/>
        <end position="176"/>
    </location>
</feature>
<dbReference type="InterPro" id="IPR056309">
    <property type="entry name" value="CGL160/ATPI_dom"/>
</dbReference>
<organism evidence="7">
    <name type="scientific">Picea sitchensis</name>
    <name type="common">Sitka spruce</name>
    <name type="synonym">Pinus sitchensis</name>
    <dbReference type="NCBI Taxonomy" id="3332"/>
    <lineage>
        <taxon>Eukaryota</taxon>
        <taxon>Viridiplantae</taxon>
        <taxon>Streptophyta</taxon>
        <taxon>Embryophyta</taxon>
        <taxon>Tracheophyta</taxon>
        <taxon>Spermatophyta</taxon>
        <taxon>Pinopsida</taxon>
        <taxon>Pinidae</taxon>
        <taxon>Conifers I</taxon>
        <taxon>Pinales</taxon>
        <taxon>Pinaceae</taxon>
        <taxon>Picea</taxon>
    </lineage>
</organism>
<feature type="domain" description="CGL160/ATPI" evidence="6">
    <location>
        <begin position="149"/>
        <end position="209"/>
    </location>
</feature>
<dbReference type="Pfam" id="PF24763">
    <property type="entry name" value="CGL160_C"/>
    <property type="match status" value="1"/>
</dbReference>
<accession>A9NKC1</accession>
<sequence length="309" mass="35184">METLQLNSFSRAVHHLNFGRKQPFPPTYRRWRIPAVTKTTRPAGELSAQDLFELFLQERKITGDFVSKTSDMLWKKEVLEVEESRRAEVKEKLQQPQKITDDESGGGFLKLSRTRKWVSGDGEVPVNETAATAEWKTDRENRKRMGLLEYEALKRELLLITAGIAAACSGYCFFIFSPQVAFSYAVGAVASFLYLQLLYHHTDNISKEKLAEVFTRRRIKKIGIRSDDLRDSFEKTVRGSALALSSPRLVIPAAIFGFWALSKHYFGESFDFQLAPAVLGLFAYKGAALVQAYRDNEDLLIIFPKDEEI</sequence>
<dbReference type="EMBL" id="EF081961">
    <property type="protein sequence ID" value="ABK21340.1"/>
    <property type="molecule type" value="mRNA"/>
</dbReference>
<dbReference type="PANTHER" id="PTHR34118:SF1">
    <property type="entry name" value="NF-KAPPA-B INHIBITOR-LIKE PROTEIN"/>
    <property type="match status" value="1"/>
</dbReference>
<evidence type="ECO:0000256" key="1">
    <source>
        <dbReference type="ARBA" id="ARBA00004141"/>
    </source>
</evidence>
<dbReference type="GO" id="GO:0016020">
    <property type="term" value="C:membrane"/>
    <property type="evidence" value="ECO:0007669"/>
    <property type="project" value="UniProtKB-SubCell"/>
</dbReference>
<keyword evidence="3 5" id="KW-1133">Transmembrane helix</keyword>